<keyword evidence="6 8" id="KW-0472">Membrane</keyword>
<comment type="subcellular location">
    <subcellularLocation>
        <location evidence="1">Membrane</location>
        <topology evidence="1">Multi-pass membrane protein</topology>
    </subcellularLocation>
</comment>
<feature type="transmembrane region" description="Helical" evidence="8">
    <location>
        <begin position="50"/>
        <end position="71"/>
    </location>
</feature>
<feature type="transmembrane region" description="Helical" evidence="8">
    <location>
        <begin position="77"/>
        <end position="96"/>
    </location>
</feature>
<reference evidence="9" key="1">
    <citation type="submission" date="2020-10" db="EMBL/GenBank/DDBJ databases">
        <authorList>
            <person name="Gilroy R."/>
        </authorList>
    </citation>
    <scope>NUCLEOTIDE SEQUENCE</scope>
    <source>
        <strain evidence="9">ChiHjej10B9-9673</strain>
    </source>
</reference>
<feature type="transmembrane region" description="Helical" evidence="8">
    <location>
        <begin position="407"/>
        <end position="427"/>
    </location>
</feature>
<evidence type="ECO:0000256" key="1">
    <source>
        <dbReference type="ARBA" id="ARBA00004141"/>
    </source>
</evidence>
<evidence type="ECO:0000256" key="3">
    <source>
        <dbReference type="ARBA" id="ARBA00022448"/>
    </source>
</evidence>
<gene>
    <name evidence="9" type="ORF">IAC18_03345</name>
</gene>
<organism evidence="9 10">
    <name type="scientific">Candidatus Scatomorpha merdipullorum</name>
    <dbReference type="NCBI Taxonomy" id="2840927"/>
    <lineage>
        <taxon>Bacteria</taxon>
        <taxon>Bacillati</taxon>
        <taxon>Bacillota</taxon>
        <taxon>Clostridia</taxon>
        <taxon>Eubacteriales</taxon>
        <taxon>Candidatus Scatomorpha</taxon>
    </lineage>
</organism>
<evidence type="ECO:0000313" key="9">
    <source>
        <dbReference type="EMBL" id="HIS66581.1"/>
    </source>
</evidence>
<evidence type="ECO:0000313" key="10">
    <source>
        <dbReference type="Proteomes" id="UP000824001"/>
    </source>
</evidence>
<protein>
    <submittedName>
        <fullName evidence="9">Sodium:solute symporter family protein</fullName>
    </submittedName>
</protein>
<reference evidence="9" key="2">
    <citation type="journal article" date="2021" name="PeerJ">
        <title>Extensive microbial diversity within the chicken gut microbiome revealed by metagenomics and culture.</title>
        <authorList>
            <person name="Gilroy R."/>
            <person name="Ravi A."/>
            <person name="Getino M."/>
            <person name="Pursley I."/>
            <person name="Horton D.L."/>
            <person name="Alikhan N.F."/>
            <person name="Baker D."/>
            <person name="Gharbi K."/>
            <person name="Hall N."/>
            <person name="Watson M."/>
            <person name="Adriaenssens E.M."/>
            <person name="Foster-Nyarko E."/>
            <person name="Jarju S."/>
            <person name="Secka A."/>
            <person name="Antonio M."/>
            <person name="Oren A."/>
            <person name="Chaudhuri R.R."/>
            <person name="La Ragione R."/>
            <person name="Hildebrand F."/>
            <person name="Pallen M.J."/>
        </authorList>
    </citation>
    <scope>NUCLEOTIDE SEQUENCE</scope>
    <source>
        <strain evidence="9">ChiHjej10B9-9673</strain>
    </source>
</reference>
<dbReference type="CDD" id="cd10322">
    <property type="entry name" value="SLC5sbd"/>
    <property type="match status" value="1"/>
</dbReference>
<keyword evidence="3" id="KW-0813">Transport</keyword>
<evidence type="ECO:0000256" key="8">
    <source>
        <dbReference type="SAM" id="Phobius"/>
    </source>
</evidence>
<proteinExistence type="inferred from homology"/>
<feature type="transmembrane region" description="Helical" evidence="8">
    <location>
        <begin position="355"/>
        <end position="374"/>
    </location>
</feature>
<comment type="caution">
    <text evidence="9">The sequence shown here is derived from an EMBL/GenBank/DDBJ whole genome shotgun (WGS) entry which is preliminary data.</text>
</comment>
<dbReference type="GO" id="GO:0005886">
    <property type="term" value="C:plasma membrane"/>
    <property type="evidence" value="ECO:0007669"/>
    <property type="project" value="TreeGrafter"/>
</dbReference>
<dbReference type="Gene3D" id="1.20.1730.10">
    <property type="entry name" value="Sodium/glucose cotransporter"/>
    <property type="match status" value="1"/>
</dbReference>
<dbReference type="InterPro" id="IPR001734">
    <property type="entry name" value="Na/solute_symporter"/>
</dbReference>
<evidence type="ECO:0000256" key="6">
    <source>
        <dbReference type="ARBA" id="ARBA00023136"/>
    </source>
</evidence>
<feature type="transmembrane region" description="Helical" evidence="8">
    <location>
        <begin position="144"/>
        <end position="168"/>
    </location>
</feature>
<feature type="transmembrane region" description="Helical" evidence="8">
    <location>
        <begin position="180"/>
        <end position="201"/>
    </location>
</feature>
<dbReference type="PANTHER" id="PTHR48086:SF7">
    <property type="entry name" value="SODIUM-SOLUTE SYMPORTER-RELATED"/>
    <property type="match status" value="1"/>
</dbReference>
<dbReference type="Proteomes" id="UP000824001">
    <property type="component" value="Unassembled WGS sequence"/>
</dbReference>
<dbReference type="InterPro" id="IPR050277">
    <property type="entry name" value="Sodium:Solute_Symporter"/>
</dbReference>
<evidence type="ECO:0000256" key="4">
    <source>
        <dbReference type="ARBA" id="ARBA00022692"/>
    </source>
</evidence>
<sequence length="471" mass="49936">MAAIDYIVFIVILIPVLFVGWFSSKRSRSIDTTKEFLLAGKGINKLQAGFSMAATDFGGSALVGAIGYCYIYGMSGAWWNLAAAPAFLLVGLFLARRLNTMGSATLPEYLGKRYSPAVKYVTCVMHVCASVAALAVQFTVSCTVLHVLSGIDLTVSLIISMALVVALTSGGLRSVVNTDSALFIIIVLSVLAAVPVTLSAADGWGSLVSRLPEGFLRFDRLGFWTPMSWVLLCTLSYSTNQHYIQRMVAARDEGTATFAAVFTAGFYVVISLALGVIGTAASQLLPGIEDTNTVFPEVLVSFFPHGLLGLGLAAVFAATISTGTSILHSVATLIVNDIWRPTIGRAASDKTEVRVSRALVYVTALFSLGISLLSSDIVNICYVGGLFYSVSAFLPMVFGLHGRFATARAALVSVAATVALSLAWEYIPAMRPGFLASLPSNFFGLFVSLALIVLVSLIERKAGRSGPETPD</sequence>
<feature type="transmembrane region" description="Helical" evidence="8">
    <location>
        <begin position="6"/>
        <end position="24"/>
    </location>
</feature>
<name>A0A9D1FDK0_9FIRM</name>
<accession>A0A9D1FDK0</accession>
<dbReference type="GO" id="GO:0022857">
    <property type="term" value="F:transmembrane transporter activity"/>
    <property type="evidence" value="ECO:0007669"/>
    <property type="project" value="InterPro"/>
</dbReference>
<dbReference type="InterPro" id="IPR038377">
    <property type="entry name" value="Na/Glc_symporter_sf"/>
</dbReference>
<keyword evidence="5 8" id="KW-1133">Transmembrane helix</keyword>
<dbReference type="AlphaFoldDB" id="A0A9D1FDK0"/>
<feature type="transmembrane region" description="Helical" evidence="8">
    <location>
        <begin position="433"/>
        <end position="458"/>
    </location>
</feature>
<dbReference type="Pfam" id="PF00474">
    <property type="entry name" value="SSF"/>
    <property type="match status" value="1"/>
</dbReference>
<keyword evidence="4 8" id="KW-0812">Transmembrane</keyword>
<dbReference type="EMBL" id="DVJK01000091">
    <property type="protein sequence ID" value="HIS66581.1"/>
    <property type="molecule type" value="Genomic_DNA"/>
</dbReference>
<feature type="transmembrane region" description="Helical" evidence="8">
    <location>
        <begin position="221"/>
        <end position="237"/>
    </location>
</feature>
<evidence type="ECO:0000256" key="5">
    <source>
        <dbReference type="ARBA" id="ARBA00022989"/>
    </source>
</evidence>
<feature type="transmembrane region" description="Helical" evidence="8">
    <location>
        <begin position="380"/>
        <end position="400"/>
    </location>
</feature>
<comment type="similarity">
    <text evidence="2 7">Belongs to the sodium:solute symporter (SSF) (TC 2.A.21) family.</text>
</comment>
<evidence type="ECO:0000256" key="7">
    <source>
        <dbReference type="RuleBase" id="RU362091"/>
    </source>
</evidence>
<dbReference type="PROSITE" id="PS50283">
    <property type="entry name" value="NA_SOLUT_SYMP_3"/>
    <property type="match status" value="1"/>
</dbReference>
<feature type="transmembrane region" description="Helical" evidence="8">
    <location>
        <begin position="117"/>
        <end position="138"/>
    </location>
</feature>
<evidence type="ECO:0000256" key="2">
    <source>
        <dbReference type="ARBA" id="ARBA00006434"/>
    </source>
</evidence>
<feature type="transmembrane region" description="Helical" evidence="8">
    <location>
        <begin position="302"/>
        <end position="335"/>
    </location>
</feature>
<feature type="transmembrane region" description="Helical" evidence="8">
    <location>
        <begin position="258"/>
        <end position="282"/>
    </location>
</feature>
<dbReference type="PANTHER" id="PTHR48086">
    <property type="entry name" value="SODIUM/PROLINE SYMPORTER-RELATED"/>
    <property type="match status" value="1"/>
</dbReference>